<protein>
    <submittedName>
        <fullName evidence="1">Uncharacterized protein</fullName>
    </submittedName>
</protein>
<reference evidence="1" key="2">
    <citation type="journal article" date="2015" name="Data Brief">
        <title>Shoot transcriptome of the giant reed, Arundo donax.</title>
        <authorList>
            <person name="Barrero R.A."/>
            <person name="Guerrero F.D."/>
            <person name="Moolhuijzen P."/>
            <person name="Goolsby J.A."/>
            <person name="Tidwell J."/>
            <person name="Bellgard S.E."/>
            <person name="Bellgard M.I."/>
        </authorList>
    </citation>
    <scope>NUCLEOTIDE SEQUENCE</scope>
    <source>
        <tissue evidence="1">Shoot tissue taken approximately 20 cm above the soil surface</tissue>
    </source>
</reference>
<sequence>MYMTTQKPAAMLAVANQGLASGLPRYEEMDDQSSPIAPKPSPWRPEPSCWAITELGKIQQIQDREVSIWNRYPGKM</sequence>
<accession>A0A0A9PM23</accession>
<organism evidence="1">
    <name type="scientific">Arundo donax</name>
    <name type="common">Giant reed</name>
    <name type="synonym">Donax arundinaceus</name>
    <dbReference type="NCBI Taxonomy" id="35708"/>
    <lineage>
        <taxon>Eukaryota</taxon>
        <taxon>Viridiplantae</taxon>
        <taxon>Streptophyta</taxon>
        <taxon>Embryophyta</taxon>
        <taxon>Tracheophyta</taxon>
        <taxon>Spermatophyta</taxon>
        <taxon>Magnoliopsida</taxon>
        <taxon>Liliopsida</taxon>
        <taxon>Poales</taxon>
        <taxon>Poaceae</taxon>
        <taxon>PACMAD clade</taxon>
        <taxon>Arundinoideae</taxon>
        <taxon>Arundineae</taxon>
        <taxon>Arundo</taxon>
    </lineage>
</organism>
<reference evidence="1" key="1">
    <citation type="submission" date="2014-09" db="EMBL/GenBank/DDBJ databases">
        <authorList>
            <person name="Magalhaes I.L.F."/>
            <person name="Oliveira U."/>
            <person name="Santos F.R."/>
            <person name="Vidigal T.H.D.A."/>
            <person name="Brescovit A.D."/>
            <person name="Santos A.J."/>
        </authorList>
    </citation>
    <scope>NUCLEOTIDE SEQUENCE</scope>
    <source>
        <tissue evidence="1">Shoot tissue taken approximately 20 cm above the soil surface</tissue>
    </source>
</reference>
<evidence type="ECO:0000313" key="1">
    <source>
        <dbReference type="EMBL" id="JAD24137.1"/>
    </source>
</evidence>
<proteinExistence type="predicted"/>
<dbReference type="EMBL" id="GBRH01273758">
    <property type="protein sequence ID" value="JAD24137.1"/>
    <property type="molecule type" value="Transcribed_RNA"/>
</dbReference>
<name>A0A0A9PM23_ARUDO</name>
<dbReference type="AlphaFoldDB" id="A0A0A9PM23"/>